<name>A0A546X6A0_RHIRH</name>
<keyword evidence="4" id="KW-0233">DNA recombination</keyword>
<dbReference type="InterPro" id="IPR002104">
    <property type="entry name" value="Integrase_catalytic"/>
</dbReference>
<reference evidence="6 7" key="1">
    <citation type="journal article" date="2019" name="Appl. Microbiol. Biotechnol.">
        <title>Differential efficiency of wild type rhizogenic strains for rol gene transformation of plants.</title>
        <authorList>
            <person name="Desmet S."/>
            <person name="De Keyser E."/>
            <person name="Van Vaerenbergh J."/>
            <person name="Baeyen S."/>
            <person name="Van Huylenbroeck J."/>
            <person name="Geelen D."/>
            <person name="Dhooghe E."/>
        </authorList>
    </citation>
    <scope>NUCLEOTIDE SEQUENCE [LARGE SCALE GENOMIC DNA]</scope>
    <source>
        <strain evidence="6 7">GBBC3284</strain>
    </source>
</reference>
<organism evidence="6 7">
    <name type="scientific">Rhizobium rhizogenes</name>
    <name type="common">Agrobacterium rhizogenes</name>
    <dbReference type="NCBI Taxonomy" id="359"/>
    <lineage>
        <taxon>Bacteria</taxon>
        <taxon>Pseudomonadati</taxon>
        <taxon>Pseudomonadota</taxon>
        <taxon>Alphaproteobacteria</taxon>
        <taxon>Hyphomicrobiales</taxon>
        <taxon>Rhizobiaceae</taxon>
        <taxon>Rhizobium/Agrobacterium group</taxon>
        <taxon>Rhizobium</taxon>
    </lineage>
</organism>
<evidence type="ECO:0000259" key="5">
    <source>
        <dbReference type="PROSITE" id="PS51898"/>
    </source>
</evidence>
<evidence type="ECO:0000256" key="2">
    <source>
        <dbReference type="ARBA" id="ARBA00022908"/>
    </source>
</evidence>
<dbReference type="SUPFAM" id="SSF56349">
    <property type="entry name" value="DNA breaking-rejoining enzymes"/>
    <property type="match status" value="1"/>
</dbReference>
<keyword evidence="3" id="KW-0238">DNA-binding</keyword>
<evidence type="ECO:0000313" key="7">
    <source>
        <dbReference type="Proteomes" id="UP000315434"/>
    </source>
</evidence>
<dbReference type="PANTHER" id="PTHR30349:SF41">
    <property type="entry name" value="INTEGRASE_RECOMBINASE PROTEIN MJ0367-RELATED"/>
    <property type="match status" value="1"/>
</dbReference>
<sequence>MSMLSAQLNTYLQIRRGLGFSLRTDERILRRFIDFVLSEGSEFLERDHFARWMKNFGVAGQYTWSRRFGIVRLFAAWLHANDSRHKIPPANLIPHRKRRPKPFIYTSGEIAQLLDQAAMLPSVNGIRRLTYPTLFGLIAVTGLRISEALSLDRADIDFTQEIVIVRNGKSGKQRIVPFSPSTSHRLQSYARERDRLCEGRPVPFFVDDHGRRISDCAARYNFASISQAVGLRQLQRFQRHGVGPRIHDLRHTFAVQTMIDWYRQGLDPDQEMIKLTTMLGHESVSHTYWYIEAIPELLELASRRAELSLEREVRP</sequence>
<dbReference type="PANTHER" id="PTHR30349">
    <property type="entry name" value="PHAGE INTEGRASE-RELATED"/>
    <property type="match status" value="1"/>
</dbReference>
<evidence type="ECO:0000313" key="6">
    <source>
        <dbReference type="EMBL" id="TRA96272.1"/>
    </source>
</evidence>
<dbReference type="Proteomes" id="UP000315434">
    <property type="component" value="Unassembled WGS sequence"/>
</dbReference>
<dbReference type="InterPro" id="IPR013762">
    <property type="entry name" value="Integrase-like_cat_sf"/>
</dbReference>
<dbReference type="GO" id="GO:0015074">
    <property type="term" value="P:DNA integration"/>
    <property type="evidence" value="ECO:0007669"/>
    <property type="project" value="UniProtKB-KW"/>
</dbReference>
<dbReference type="GO" id="GO:0003677">
    <property type="term" value="F:DNA binding"/>
    <property type="evidence" value="ECO:0007669"/>
    <property type="project" value="UniProtKB-KW"/>
</dbReference>
<protein>
    <submittedName>
        <fullName evidence="6">Integrase</fullName>
    </submittedName>
</protein>
<keyword evidence="2" id="KW-0229">DNA integration</keyword>
<dbReference type="RefSeq" id="WP_112518764.1">
    <property type="nucleotide sequence ID" value="NZ_JAPZAB010000011.1"/>
</dbReference>
<evidence type="ECO:0000256" key="4">
    <source>
        <dbReference type="ARBA" id="ARBA00023172"/>
    </source>
</evidence>
<feature type="domain" description="Tyr recombinase" evidence="5">
    <location>
        <begin position="98"/>
        <end position="303"/>
    </location>
</feature>
<dbReference type="GO" id="GO:0006310">
    <property type="term" value="P:DNA recombination"/>
    <property type="evidence" value="ECO:0007669"/>
    <property type="project" value="UniProtKB-KW"/>
</dbReference>
<dbReference type="EMBL" id="SGNY01000011">
    <property type="protein sequence ID" value="TRA96272.1"/>
    <property type="molecule type" value="Genomic_DNA"/>
</dbReference>
<comment type="similarity">
    <text evidence="1">Belongs to the 'phage' integrase family.</text>
</comment>
<dbReference type="PROSITE" id="PS51898">
    <property type="entry name" value="TYR_RECOMBINASE"/>
    <property type="match status" value="1"/>
</dbReference>
<dbReference type="Gene3D" id="1.10.443.10">
    <property type="entry name" value="Intergrase catalytic core"/>
    <property type="match status" value="1"/>
</dbReference>
<dbReference type="Pfam" id="PF00589">
    <property type="entry name" value="Phage_integrase"/>
    <property type="match status" value="1"/>
</dbReference>
<dbReference type="InterPro" id="IPR011010">
    <property type="entry name" value="DNA_brk_join_enz"/>
</dbReference>
<accession>A0A546X6A0</accession>
<evidence type="ECO:0000256" key="3">
    <source>
        <dbReference type="ARBA" id="ARBA00023125"/>
    </source>
</evidence>
<proteinExistence type="inferred from homology"/>
<comment type="caution">
    <text evidence="6">The sequence shown here is derived from an EMBL/GenBank/DDBJ whole genome shotgun (WGS) entry which is preliminary data.</text>
</comment>
<dbReference type="InterPro" id="IPR050090">
    <property type="entry name" value="Tyrosine_recombinase_XerCD"/>
</dbReference>
<gene>
    <name evidence="6" type="ORF">EXN68_24180</name>
</gene>
<dbReference type="OrthoDB" id="5464621at2"/>
<dbReference type="AlphaFoldDB" id="A0A546X6A0"/>
<evidence type="ECO:0000256" key="1">
    <source>
        <dbReference type="ARBA" id="ARBA00008857"/>
    </source>
</evidence>